<evidence type="ECO:0000313" key="3">
    <source>
        <dbReference type="Proteomes" id="UP000614601"/>
    </source>
</evidence>
<comment type="caution">
    <text evidence="2">The sequence shown here is derived from an EMBL/GenBank/DDBJ whole genome shotgun (WGS) entry which is preliminary data.</text>
</comment>
<dbReference type="OrthoDB" id="10449432at2759"/>
<feature type="region of interest" description="Disordered" evidence="1">
    <location>
        <begin position="31"/>
        <end position="50"/>
    </location>
</feature>
<dbReference type="EMBL" id="CAJFDH010000006">
    <property type="protein sequence ID" value="CAD5229758.1"/>
    <property type="molecule type" value="Genomic_DNA"/>
</dbReference>
<reference evidence="2" key="1">
    <citation type="submission" date="2020-09" db="EMBL/GenBank/DDBJ databases">
        <authorList>
            <person name="Kikuchi T."/>
        </authorList>
    </citation>
    <scope>NUCLEOTIDE SEQUENCE</scope>
    <source>
        <strain evidence="2">SH1</strain>
    </source>
</reference>
<dbReference type="Proteomes" id="UP000614601">
    <property type="component" value="Unassembled WGS sequence"/>
</dbReference>
<dbReference type="AlphaFoldDB" id="A0A811LRT7"/>
<proteinExistence type="predicted"/>
<name>A0A811LRT7_9BILA</name>
<evidence type="ECO:0000313" key="2">
    <source>
        <dbReference type="EMBL" id="CAD5229758.1"/>
    </source>
</evidence>
<gene>
    <name evidence="2" type="ORF">BOKJ2_LOCUS13795</name>
</gene>
<accession>A0A811LRT7</accession>
<protein>
    <submittedName>
        <fullName evidence="2">Uncharacterized protein</fullName>
    </submittedName>
</protein>
<sequence length="314" mass="36398">MAYNGLKDPGFGHRTLRHKTQYSRYYVQSTSTAPSEVESKPTNRNNNNNLLKWHRDLPSPSFSVQLNRIKEEYYPLNYPMHLTQFSHKTEVKFDHTIDYLITWRDTHDCCGMVKSKDDLGDGVPIVIRFGGHWSEKDVRRLYIGFTVRVKSMYRVGAVGNCRKEADIVSSKNCINDIMFSAIPFPTAIACEWAVVHKPKIVRTLGMVLEDYTWENKNGLVLAGLVQDSKFNNKVMVCHERWPVPQMKKIPEFGRAVVINYVELNEPHTVYQCRDKGLLMPDYMSGVSVNANYHGESHHFVWIDLTFEPRRFDDC</sequence>
<dbReference type="EMBL" id="CAJFCW020000006">
    <property type="protein sequence ID" value="CAG9127237.1"/>
    <property type="molecule type" value="Genomic_DNA"/>
</dbReference>
<organism evidence="2 3">
    <name type="scientific">Bursaphelenchus okinawaensis</name>
    <dbReference type="NCBI Taxonomy" id="465554"/>
    <lineage>
        <taxon>Eukaryota</taxon>
        <taxon>Metazoa</taxon>
        <taxon>Ecdysozoa</taxon>
        <taxon>Nematoda</taxon>
        <taxon>Chromadorea</taxon>
        <taxon>Rhabditida</taxon>
        <taxon>Tylenchina</taxon>
        <taxon>Tylenchomorpha</taxon>
        <taxon>Aphelenchoidea</taxon>
        <taxon>Aphelenchoididae</taxon>
        <taxon>Bursaphelenchus</taxon>
    </lineage>
</organism>
<keyword evidence="3" id="KW-1185">Reference proteome</keyword>
<dbReference type="Proteomes" id="UP000783686">
    <property type="component" value="Unassembled WGS sequence"/>
</dbReference>
<evidence type="ECO:0000256" key="1">
    <source>
        <dbReference type="SAM" id="MobiDB-lite"/>
    </source>
</evidence>